<dbReference type="Gene3D" id="1.10.287.210">
    <property type="match status" value="1"/>
</dbReference>
<keyword evidence="12" id="KW-1133">Transmembrane helix</keyword>
<evidence type="ECO:0000313" key="16">
    <source>
        <dbReference type="Proteomes" id="UP001145742"/>
    </source>
</evidence>
<keyword evidence="4" id="KW-0540">Nuclease</keyword>
<dbReference type="EC" id="2.7.7.49" evidence="1"/>
<dbReference type="PROSITE" id="PS50994">
    <property type="entry name" value="INTEGRASE"/>
    <property type="match status" value="1"/>
</dbReference>
<evidence type="ECO:0000256" key="6">
    <source>
        <dbReference type="ARBA" id="ARBA00022759"/>
    </source>
</evidence>
<keyword evidence="3" id="KW-0548">Nucleotidyltransferase</keyword>
<evidence type="ECO:0000256" key="5">
    <source>
        <dbReference type="ARBA" id="ARBA00022723"/>
    </source>
</evidence>
<keyword evidence="16" id="KW-1185">Reference proteome</keyword>
<feature type="region of interest" description="Disordered" evidence="11">
    <location>
        <begin position="857"/>
        <end position="882"/>
    </location>
</feature>
<dbReference type="Proteomes" id="UP001145742">
    <property type="component" value="Unassembled WGS sequence"/>
</dbReference>
<evidence type="ECO:0000313" key="15">
    <source>
        <dbReference type="EMBL" id="KAJ7424241.1"/>
    </source>
</evidence>
<evidence type="ECO:0000256" key="4">
    <source>
        <dbReference type="ARBA" id="ARBA00022722"/>
    </source>
</evidence>
<keyword evidence="2" id="KW-0808">Transferase</keyword>
<dbReference type="InterPro" id="IPR012337">
    <property type="entry name" value="RNaseH-like_sf"/>
</dbReference>
<dbReference type="InterPro" id="IPR005166">
    <property type="entry name" value="RSV_p95_env"/>
</dbReference>
<keyword evidence="8" id="KW-0695">RNA-directed DNA polymerase</keyword>
<evidence type="ECO:0000256" key="8">
    <source>
        <dbReference type="ARBA" id="ARBA00022918"/>
    </source>
</evidence>
<protein>
    <recommendedName>
        <fullName evidence="1">RNA-directed DNA polymerase</fullName>
        <ecNumber evidence="1">2.7.7.49</ecNumber>
    </recommendedName>
</protein>
<dbReference type="EMBL" id="WHWB01032728">
    <property type="protein sequence ID" value="KAJ7424241.1"/>
    <property type="molecule type" value="Genomic_DNA"/>
</dbReference>
<keyword evidence="12" id="KW-0812">Transmembrane</keyword>
<name>A0ABQ9DQT5_9PASS</name>
<dbReference type="PROSITE" id="PS50876">
    <property type="entry name" value="ZF_INTEGRASE"/>
    <property type="match status" value="1"/>
</dbReference>
<feature type="domain" description="Integrase-type" evidence="13">
    <location>
        <begin position="279"/>
        <end position="320"/>
    </location>
</feature>
<evidence type="ECO:0000256" key="3">
    <source>
        <dbReference type="ARBA" id="ARBA00022695"/>
    </source>
</evidence>
<feature type="domain" description="Integrase catalytic" evidence="14">
    <location>
        <begin position="333"/>
        <end position="413"/>
    </location>
</feature>
<dbReference type="Gene3D" id="3.30.420.10">
    <property type="entry name" value="Ribonuclease H-like superfamily/Ribonuclease H"/>
    <property type="match status" value="2"/>
</dbReference>
<keyword evidence="7" id="KW-0378">Hydrolase</keyword>
<dbReference type="InterPro" id="IPR001584">
    <property type="entry name" value="Integrase_cat-core"/>
</dbReference>
<proteinExistence type="predicted"/>
<dbReference type="PANTHER" id="PTHR41694">
    <property type="entry name" value="ENDOGENOUS RETROVIRUS GROUP K MEMBER POL PROTEIN"/>
    <property type="match status" value="1"/>
</dbReference>
<evidence type="ECO:0000259" key="14">
    <source>
        <dbReference type="PROSITE" id="PS50994"/>
    </source>
</evidence>
<dbReference type="SUPFAM" id="SSF53098">
    <property type="entry name" value="Ribonuclease H-like"/>
    <property type="match status" value="1"/>
</dbReference>
<feature type="transmembrane region" description="Helical" evidence="12">
    <location>
        <begin position="784"/>
        <end position="805"/>
    </location>
</feature>
<evidence type="ECO:0000259" key="13">
    <source>
        <dbReference type="PROSITE" id="PS50876"/>
    </source>
</evidence>
<evidence type="ECO:0000256" key="12">
    <source>
        <dbReference type="SAM" id="Phobius"/>
    </source>
</evidence>
<keyword evidence="9" id="KW-0863">Zinc-finger</keyword>
<keyword evidence="10" id="KW-0175">Coiled coil</keyword>
<evidence type="ECO:0000256" key="1">
    <source>
        <dbReference type="ARBA" id="ARBA00012493"/>
    </source>
</evidence>
<reference evidence="15" key="1">
    <citation type="submission" date="2019-10" db="EMBL/GenBank/DDBJ databases">
        <authorList>
            <person name="Soares A.E.R."/>
            <person name="Aleixo A."/>
            <person name="Schneider P."/>
            <person name="Miyaki C.Y."/>
            <person name="Schneider M.P."/>
            <person name="Mello C."/>
            <person name="Vasconcelos A.T.R."/>
        </authorList>
    </citation>
    <scope>NUCLEOTIDE SEQUENCE</scope>
    <source>
        <tissue evidence="15">Muscle</tissue>
    </source>
</reference>
<gene>
    <name evidence="15" type="ORF">WISP_29716</name>
</gene>
<dbReference type="Gene3D" id="1.10.10.200">
    <property type="match status" value="1"/>
</dbReference>
<dbReference type="Pfam" id="PF03708">
    <property type="entry name" value="Avian_gp85"/>
    <property type="match status" value="1"/>
</dbReference>
<evidence type="ECO:0000256" key="9">
    <source>
        <dbReference type="PROSITE-ProRule" id="PRU00450"/>
    </source>
</evidence>
<accession>A0ABQ9DQT5</accession>
<organism evidence="15 16">
    <name type="scientific">Willisornis vidua</name>
    <name type="common">Xingu scale-backed antbird</name>
    <dbReference type="NCBI Taxonomy" id="1566151"/>
    <lineage>
        <taxon>Eukaryota</taxon>
        <taxon>Metazoa</taxon>
        <taxon>Chordata</taxon>
        <taxon>Craniata</taxon>
        <taxon>Vertebrata</taxon>
        <taxon>Euteleostomi</taxon>
        <taxon>Archelosauria</taxon>
        <taxon>Archosauria</taxon>
        <taxon>Dinosauria</taxon>
        <taxon>Saurischia</taxon>
        <taxon>Theropoda</taxon>
        <taxon>Coelurosauria</taxon>
        <taxon>Aves</taxon>
        <taxon>Neognathae</taxon>
        <taxon>Neoaves</taxon>
        <taxon>Telluraves</taxon>
        <taxon>Australaves</taxon>
        <taxon>Passeriformes</taxon>
        <taxon>Thamnophilidae</taxon>
        <taxon>Willisornis</taxon>
    </lineage>
</organism>
<dbReference type="Pfam" id="PF02022">
    <property type="entry name" value="Integrase_Zn"/>
    <property type="match status" value="1"/>
</dbReference>
<evidence type="ECO:0000256" key="11">
    <source>
        <dbReference type="SAM" id="MobiDB-lite"/>
    </source>
</evidence>
<evidence type="ECO:0000256" key="7">
    <source>
        <dbReference type="ARBA" id="ARBA00022801"/>
    </source>
</evidence>
<dbReference type="PANTHER" id="PTHR41694:SF3">
    <property type="entry name" value="RNA-DIRECTED DNA POLYMERASE-RELATED"/>
    <property type="match status" value="1"/>
</dbReference>
<dbReference type="InterPro" id="IPR036397">
    <property type="entry name" value="RNaseH_sf"/>
</dbReference>
<sequence>MVGPRECWALELHPVGIWALVLGPDPFKSSLMIWVRTLSVPSANSDVRVNKTKSWVLHFGHNHPLQLQAGAEGLEVPSDKGPGGDVTAAGPDPGLPRWAGGTWAGSGIVWQQHQGRDCPSALSTGTQKAIELGLVVIPALDRLINANVVSVFIEPTFVPVELCEEDIVAQLLPKSVPPPRDEHAQAAWSQLALNIVSDAAYVVGVVSRIENSYLKEVSNQGVFQMFSKLLSAVQHRECPFYIQHVRSHTMLPGPIVEGNRVADRMTNSDLMINLAPVPNRFEQAQISHKFFHQSAESLRKNFDLSVTQARAIVSTCPDCQKVTPVPQEGVYPRGLHPLDLWQTDVTHVQQFGRLRFVHVSVDTCSGLLVATAHVGEKAKDVKHHFSSAFSIMGVPKQMKTDNGPAYVSSTAVRGTRLRNAQGHPRTHLMTRSKKKYQGDRLEELEILGTLRSPMCLYFKPKQLDKTIVYFNVTCQGAYSNFRFWCKEEVPFSIPPMPTPATLPKGLFLLFGKRAWKAIPSMAVGGPCTIGRLTLYNPAKFINDDNLQLKETIDASGLPTHVHQRSLRCRRTVVMRGWGRSIKRHVGFGGGKRPVMTREEEIAPEEGFTPPRVGVTPELPPPQIWGDHHPLQKIGYLNEFVECCDSTMEFWSPGKNLAGSLFIPAIGTKHALDLLTKMGCWLAKEANATSQALEELLEDTQNNKRALLQNPAAIDFLLLVNGHGCQEFEGLCCMNFSDHSLSIHSHISQLKSMVHQLKEKKGFSFDDLFSWLPFKGWSETVKKGVVVSLIVLIIVVMFMCVLPCIFQCSRTCRAVSSPQAFPVQQQQNKKRADVRGDEEFIKWQRYYKRWVDEDTEVQESGEPMRQLNRDNGDFRSYMDMSPV</sequence>
<dbReference type="SUPFAM" id="SSF58069">
    <property type="entry name" value="Virus ectodomain"/>
    <property type="match status" value="1"/>
</dbReference>
<feature type="coiled-coil region" evidence="10">
    <location>
        <begin position="682"/>
        <end position="709"/>
    </location>
</feature>
<dbReference type="InterPro" id="IPR003308">
    <property type="entry name" value="Integrase_Zn-bd_dom_N"/>
</dbReference>
<evidence type="ECO:0000256" key="2">
    <source>
        <dbReference type="ARBA" id="ARBA00022679"/>
    </source>
</evidence>
<keyword evidence="9" id="KW-0862">Zinc</keyword>
<keyword evidence="5" id="KW-0479">Metal-binding</keyword>
<dbReference type="SUPFAM" id="SSF46919">
    <property type="entry name" value="N-terminal Zn binding domain of HIV integrase"/>
    <property type="match status" value="1"/>
</dbReference>
<keyword evidence="6" id="KW-0255">Endonuclease</keyword>
<keyword evidence="12" id="KW-0472">Membrane</keyword>
<dbReference type="InterPro" id="IPR017856">
    <property type="entry name" value="Integrase-like_N"/>
</dbReference>
<evidence type="ECO:0000256" key="10">
    <source>
        <dbReference type="SAM" id="Coils"/>
    </source>
</evidence>
<dbReference type="Pfam" id="PF00665">
    <property type="entry name" value="rve"/>
    <property type="match status" value="1"/>
</dbReference>
<comment type="caution">
    <text evidence="15">The sequence shown here is derived from an EMBL/GenBank/DDBJ whole genome shotgun (WGS) entry which is preliminary data.</text>
</comment>